<keyword evidence="2" id="KW-0732">Signal</keyword>
<feature type="chain" id="PRO_5047325195" description="TNFR-Cys domain-containing protein" evidence="2">
    <location>
        <begin position="17"/>
        <end position="969"/>
    </location>
</feature>
<evidence type="ECO:0008006" key="5">
    <source>
        <dbReference type="Google" id="ProtNLM"/>
    </source>
</evidence>
<name>A0ABR2KCV1_9EUKA</name>
<keyword evidence="1" id="KW-0472">Membrane</keyword>
<dbReference type="PANTHER" id="PTHR45756:SF1">
    <property type="entry name" value="PROTEIN KINASE DOMAIN CONTAINING PROTEIN"/>
    <property type="match status" value="1"/>
</dbReference>
<proteinExistence type="predicted"/>
<sequence length="969" mass="104563">MTLYLLFSFFVFLCKSVEDINCDISKGSVVIESKSLTCNGLSSQNIQADQKIVIGGASKSNYISVTNSDATLYFKNLNIDFESAVSISGGNVKILFEGTNTIKSGDNAGIKCYNKAKITFSNGTQDDNHQNCILKASSDSYTGIGVDYEVSNCSELIFLGGRIEATGGIWGAGIGTGLGSDKYGGNVDLIKIVSGSITAVGGRYAAGIGCGRGQAPYSSNVKKIEIYGGSVSGQSSEYGAGIGAGFGNGDNSASVTSLFIYGGEVNGKGGEYGAGVGGGYGFGTNSASIDEVNLAGGSKVEHAQNDFTVCTSLVSNGGGQSEKGVGNGKSGQVKKINTNAANLNCNNKYCDFKYEANCARPWKCSSSSSSDCPQCEQDYTLVSGQCVSTSSGGDGGNSGGGDIGGGDDRPADGGEGCIESTPRGVCLKCEAGYQLKDGACFKCPAERHCLEYQDSCYCMKCESPYYLVEGICTMCNVQFCNVINDDCTCKQCKNGYVLETPYVCRSCGISHCSHFVNGCECSVCDSGYSLINGQCVACNVPHCDTFVSVENSCVCSICAEGYKDFDGVCHKIPINYEKIPSFVYCPNMNDFRCTEYTNDWALKKNFLIEKIANIINAPDNTKNPNERSRNLAYRLFIDDIRNSDQPINAKQDINNQLKNLKTKKEKIIIYQFGSMGSGASYNFAVLKKKFDIVIVCLDHIIYGSGATIRVKPGKLKNVRSLTCYLGELYLEKGTLNVDNIQLIAAPIYSNGGSIQSDYFLIDGYSLASIDDVSKKINNFAVIFPERNKWNYMTLTDDKKIDVQPGPYPFVSVPRNVGKKQTSVIGFSNDIMLRTDPVKEIKDEINISVQSNGSPVNLQLIGNEWSNVKLKKNLLIESDDPNSISLIGKPKKGKVMASERYDETKEYSKKRKLSRGVIAVIVVVILVVIAIVVWLIVFLLCVEKPEANTQEEKSMKTTNELFQPVFQDDN</sequence>
<evidence type="ECO:0000256" key="2">
    <source>
        <dbReference type="SAM" id="SignalP"/>
    </source>
</evidence>
<organism evidence="3 4">
    <name type="scientific">Tritrichomonas musculus</name>
    <dbReference type="NCBI Taxonomy" id="1915356"/>
    <lineage>
        <taxon>Eukaryota</taxon>
        <taxon>Metamonada</taxon>
        <taxon>Parabasalia</taxon>
        <taxon>Tritrichomonadida</taxon>
        <taxon>Tritrichomonadidae</taxon>
        <taxon>Tritrichomonas</taxon>
    </lineage>
</organism>
<comment type="caution">
    <text evidence="3">The sequence shown here is derived from an EMBL/GenBank/DDBJ whole genome shotgun (WGS) entry which is preliminary data.</text>
</comment>
<protein>
    <recommendedName>
        <fullName evidence="5">TNFR-Cys domain-containing protein</fullName>
    </recommendedName>
</protein>
<evidence type="ECO:0000313" key="4">
    <source>
        <dbReference type="Proteomes" id="UP001470230"/>
    </source>
</evidence>
<feature type="transmembrane region" description="Helical" evidence="1">
    <location>
        <begin position="916"/>
        <end position="941"/>
    </location>
</feature>
<evidence type="ECO:0000313" key="3">
    <source>
        <dbReference type="EMBL" id="KAK8888691.1"/>
    </source>
</evidence>
<dbReference type="Proteomes" id="UP001470230">
    <property type="component" value="Unassembled WGS sequence"/>
</dbReference>
<keyword evidence="1" id="KW-1133">Transmembrane helix</keyword>
<accession>A0ABR2KCV1</accession>
<dbReference type="EMBL" id="JAPFFF010000005">
    <property type="protein sequence ID" value="KAK8888691.1"/>
    <property type="molecule type" value="Genomic_DNA"/>
</dbReference>
<keyword evidence="1" id="KW-0812">Transmembrane</keyword>
<reference evidence="3 4" key="1">
    <citation type="submission" date="2024-04" db="EMBL/GenBank/DDBJ databases">
        <title>Tritrichomonas musculus Genome.</title>
        <authorList>
            <person name="Alves-Ferreira E."/>
            <person name="Grigg M."/>
            <person name="Lorenzi H."/>
            <person name="Galac M."/>
        </authorList>
    </citation>
    <scope>NUCLEOTIDE SEQUENCE [LARGE SCALE GENOMIC DNA]</scope>
    <source>
        <strain evidence="3 4">EAF2021</strain>
    </source>
</reference>
<gene>
    <name evidence="3" type="ORF">M9Y10_033425</name>
</gene>
<keyword evidence="4" id="KW-1185">Reference proteome</keyword>
<dbReference type="PANTHER" id="PTHR45756">
    <property type="entry name" value="PALMITOYLTRANSFERASE"/>
    <property type="match status" value="1"/>
</dbReference>
<dbReference type="InterPro" id="IPR053215">
    <property type="entry name" value="TKL_Ser/Thr_kinase"/>
</dbReference>
<feature type="signal peptide" evidence="2">
    <location>
        <begin position="1"/>
        <end position="16"/>
    </location>
</feature>
<evidence type="ECO:0000256" key="1">
    <source>
        <dbReference type="SAM" id="Phobius"/>
    </source>
</evidence>